<keyword evidence="6" id="KW-0670">Pyruvate</keyword>
<dbReference type="GO" id="GO:0004739">
    <property type="term" value="F:pyruvate dehydrogenase (acetyl-transferring) activity"/>
    <property type="evidence" value="ECO:0007669"/>
    <property type="project" value="UniProtKB-EC"/>
</dbReference>
<dbReference type="InterPro" id="IPR050771">
    <property type="entry name" value="Alpha-ketoacid_DH_E1_comp"/>
</dbReference>
<evidence type="ECO:0000256" key="3">
    <source>
        <dbReference type="ARBA" id="ARBA00023052"/>
    </source>
</evidence>
<comment type="catalytic activity">
    <reaction evidence="4">
        <text>N(6)-[(R)-lipoyl]-L-lysyl-[protein] + 3-methyl-2-oxobutanoate + H(+) = N(6)-[(R)-S(8)-2-methylpropanoyldihydrolipoyl]-L-lysyl-[protein] + CO2</text>
        <dbReference type="Rhea" id="RHEA:13457"/>
        <dbReference type="Rhea" id="RHEA-COMP:10474"/>
        <dbReference type="Rhea" id="RHEA-COMP:10497"/>
        <dbReference type="ChEBI" id="CHEBI:11851"/>
        <dbReference type="ChEBI" id="CHEBI:15378"/>
        <dbReference type="ChEBI" id="CHEBI:16526"/>
        <dbReference type="ChEBI" id="CHEBI:83099"/>
        <dbReference type="ChEBI" id="CHEBI:83142"/>
        <dbReference type="EC" id="1.2.4.4"/>
    </reaction>
</comment>
<dbReference type="EC" id="1.2.4.4" evidence="4"/>
<dbReference type="Proteomes" id="UP000766570">
    <property type="component" value="Unassembled WGS sequence"/>
</dbReference>
<dbReference type="Gene3D" id="3.40.50.970">
    <property type="match status" value="1"/>
</dbReference>
<evidence type="ECO:0000259" key="5">
    <source>
        <dbReference type="Pfam" id="PF00676"/>
    </source>
</evidence>
<keyword evidence="3 4" id="KW-0786">Thiamine pyrophosphate</keyword>
<evidence type="ECO:0000313" key="6">
    <source>
        <dbReference type="EMBL" id="MBP2373885.1"/>
    </source>
</evidence>
<dbReference type="RefSeq" id="WP_209907004.1">
    <property type="nucleotide sequence ID" value="NZ_BAAAMI010000011.1"/>
</dbReference>
<dbReference type="SUPFAM" id="SSF52518">
    <property type="entry name" value="Thiamin diphosphate-binding fold (THDP-binding)"/>
    <property type="match status" value="1"/>
</dbReference>
<proteinExistence type="inferred from homology"/>
<dbReference type="PANTHER" id="PTHR43380:SF1">
    <property type="entry name" value="2-OXOISOVALERATE DEHYDROGENASE SUBUNIT ALPHA, MITOCHONDRIAL"/>
    <property type="match status" value="1"/>
</dbReference>
<organism evidence="6 7">
    <name type="scientific">Paeniglutamicibacter psychrophenolicus</name>
    <dbReference type="NCBI Taxonomy" id="257454"/>
    <lineage>
        <taxon>Bacteria</taxon>
        <taxon>Bacillati</taxon>
        <taxon>Actinomycetota</taxon>
        <taxon>Actinomycetes</taxon>
        <taxon>Micrococcales</taxon>
        <taxon>Micrococcaceae</taxon>
        <taxon>Paeniglutamicibacter</taxon>
    </lineage>
</organism>
<keyword evidence="2 4" id="KW-0560">Oxidoreductase</keyword>
<dbReference type="InterPro" id="IPR029061">
    <property type="entry name" value="THDP-binding"/>
</dbReference>
<dbReference type="PANTHER" id="PTHR43380">
    <property type="entry name" value="2-OXOISOVALERATE DEHYDROGENASE SUBUNIT ALPHA, MITOCHONDRIAL"/>
    <property type="match status" value="1"/>
</dbReference>
<comment type="caution">
    <text evidence="6">The sequence shown here is derived from an EMBL/GenBank/DDBJ whole genome shotgun (WGS) entry which is preliminary data.</text>
</comment>
<accession>A0ABS4WCJ9</accession>
<dbReference type="EMBL" id="JAGIOE010000001">
    <property type="protein sequence ID" value="MBP2373885.1"/>
    <property type="molecule type" value="Genomic_DNA"/>
</dbReference>
<name>A0ABS4WCJ9_9MICC</name>
<comment type="function">
    <text evidence="4">The branched-chain alpha-keto dehydrogenase complex catalyzes the overall conversion of alpha-keto acids to acyl-CoA and CO(2). It contains multiple copies of three enzymatic components: branched-chain alpha-keto acid decarboxylase (E1), lipoamide acyltransferase (E2) and lipoamide dehydrogenase (E3).</text>
</comment>
<evidence type="ECO:0000313" key="7">
    <source>
        <dbReference type="Proteomes" id="UP000766570"/>
    </source>
</evidence>
<keyword evidence="7" id="KW-1185">Reference proteome</keyword>
<comment type="cofactor">
    <cofactor evidence="1 4">
        <name>thiamine diphosphate</name>
        <dbReference type="ChEBI" id="CHEBI:58937"/>
    </cofactor>
</comment>
<dbReference type="InterPro" id="IPR001017">
    <property type="entry name" value="DH_E1"/>
</dbReference>
<dbReference type="Pfam" id="PF00676">
    <property type="entry name" value="E1_dh"/>
    <property type="match status" value="1"/>
</dbReference>
<feature type="domain" description="Dehydrogenase E1 component" evidence="5">
    <location>
        <begin position="71"/>
        <end position="339"/>
    </location>
</feature>
<comment type="similarity">
    <text evidence="4">Belongs to the BCKDHA family.</text>
</comment>
<evidence type="ECO:0000256" key="4">
    <source>
        <dbReference type="RuleBase" id="RU365014"/>
    </source>
</evidence>
<reference evidence="6 7" key="1">
    <citation type="submission" date="2021-03" db="EMBL/GenBank/DDBJ databases">
        <title>Sequencing the genomes of 1000 actinobacteria strains.</title>
        <authorList>
            <person name="Klenk H.-P."/>
        </authorList>
    </citation>
    <scope>NUCLEOTIDE SEQUENCE [LARGE SCALE GENOMIC DNA]</scope>
    <source>
        <strain evidence="6 7">DSM 15454</strain>
    </source>
</reference>
<gene>
    <name evidence="6" type="ORF">JOF46_001797</name>
</gene>
<evidence type="ECO:0000256" key="1">
    <source>
        <dbReference type="ARBA" id="ARBA00001964"/>
    </source>
</evidence>
<dbReference type="CDD" id="cd02000">
    <property type="entry name" value="TPP_E1_PDC_ADC_BCADC"/>
    <property type="match status" value="1"/>
</dbReference>
<evidence type="ECO:0000256" key="2">
    <source>
        <dbReference type="ARBA" id="ARBA00023002"/>
    </source>
</evidence>
<protein>
    <recommendedName>
        <fullName evidence="4">2-oxoisovalerate dehydrogenase subunit alpha</fullName>
        <ecNumber evidence="4">1.2.4.4</ecNumber>
    </recommendedName>
    <alternativeName>
        <fullName evidence="4">Branched-chain alpha-keto acid dehydrogenase E1 component alpha chain</fullName>
    </alternativeName>
</protein>
<sequence length="389" mass="42233">MTTTEPRDAIEQVSSKFGITPEDYMLPARTEIHMLDINGKLHPSGQQGAEPGHEYPLPSPKALVDAYEQLVIGRRVNDQNSALVRQGRMAVYPSSHGQEACQVAAALCLGEDDWMFPTYRDTVAVMAKGVAPMEVMAGFRGDWHSGYDPKQYKVSIQSTPLTTQLLHAVGVAHAAKLRGEDTVVLAMCGDGATSEGDFHEALNFAAVFNLPVIFFVQNNQYAISVPLSQQSVAPSLAHKAVGYGMAGERVDGNDLVALLAVLGRAVRLAREGNGPLLVEAHTYRMQAHTNADDATRYREDSEVQGWIAKDPVTRMRTYLADAGLLPQDTEARITANAEAVAKNLRDGMNSENVPDPADLFAHVYSTPTTQMAEQAAMLADELAREEDAK</sequence>